<evidence type="ECO:0000256" key="2">
    <source>
        <dbReference type="ARBA" id="ARBA00023163"/>
    </source>
</evidence>
<evidence type="ECO:0000256" key="1">
    <source>
        <dbReference type="ARBA" id="ARBA00023015"/>
    </source>
</evidence>
<protein>
    <submittedName>
        <fullName evidence="5">Uncharacterized protein</fullName>
    </submittedName>
</protein>
<evidence type="ECO:0000313" key="5">
    <source>
        <dbReference type="EMBL" id="KAH9644971.1"/>
    </source>
</evidence>
<dbReference type="Proteomes" id="UP000814243">
    <property type="component" value="Unassembled WGS sequence"/>
</dbReference>
<organism evidence="5 6">
    <name type="scientific">Spodoptera exigua</name>
    <name type="common">Beet armyworm</name>
    <name type="synonym">Noctua fulgens</name>
    <dbReference type="NCBI Taxonomy" id="7107"/>
    <lineage>
        <taxon>Eukaryota</taxon>
        <taxon>Metazoa</taxon>
        <taxon>Ecdysozoa</taxon>
        <taxon>Arthropoda</taxon>
        <taxon>Hexapoda</taxon>
        <taxon>Insecta</taxon>
        <taxon>Pterygota</taxon>
        <taxon>Neoptera</taxon>
        <taxon>Endopterygota</taxon>
        <taxon>Lepidoptera</taxon>
        <taxon>Glossata</taxon>
        <taxon>Ditrysia</taxon>
        <taxon>Noctuoidea</taxon>
        <taxon>Noctuidae</taxon>
        <taxon>Amphipyrinae</taxon>
        <taxon>Spodoptera</taxon>
    </lineage>
</organism>
<dbReference type="PANTHER" id="PTHR22970">
    <property type="entry name" value="AT-RICH INTERACTIVE DOMAIN-CONTAINING PROTEIN 2"/>
    <property type="match status" value="1"/>
</dbReference>
<dbReference type="PANTHER" id="PTHR22970:SF14">
    <property type="entry name" value="AT-RICH INTERACTIVE DOMAIN-CONTAINING PROTEIN 2"/>
    <property type="match status" value="1"/>
</dbReference>
<feature type="compositionally biased region" description="Low complexity" evidence="4">
    <location>
        <begin position="267"/>
        <end position="290"/>
    </location>
</feature>
<accession>A0A922SPG2</accession>
<gene>
    <name evidence="5" type="ORF">HF086_003301</name>
</gene>
<keyword evidence="2" id="KW-0804">Transcription</keyword>
<keyword evidence="3" id="KW-0539">Nucleus</keyword>
<feature type="compositionally biased region" description="Polar residues" evidence="4">
    <location>
        <begin position="76"/>
        <end position="85"/>
    </location>
</feature>
<keyword evidence="1" id="KW-0805">Transcription regulation</keyword>
<comment type="caution">
    <text evidence="5">The sequence shown here is derived from an EMBL/GenBank/DDBJ whole genome shotgun (WGS) entry which is preliminary data.</text>
</comment>
<feature type="region of interest" description="Disordered" evidence="4">
    <location>
        <begin position="380"/>
        <end position="399"/>
    </location>
</feature>
<dbReference type="EMBL" id="JACEFF010000058">
    <property type="protein sequence ID" value="KAH9644971.1"/>
    <property type="molecule type" value="Genomic_DNA"/>
</dbReference>
<feature type="region of interest" description="Disordered" evidence="4">
    <location>
        <begin position="267"/>
        <end position="318"/>
    </location>
</feature>
<dbReference type="SUPFAM" id="SSF48371">
    <property type="entry name" value="ARM repeat"/>
    <property type="match status" value="1"/>
</dbReference>
<dbReference type="InterPro" id="IPR016024">
    <property type="entry name" value="ARM-type_fold"/>
</dbReference>
<dbReference type="InterPro" id="IPR052406">
    <property type="entry name" value="Chromatin_Remodeling_Comp"/>
</dbReference>
<evidence type="ECO:0000256" key="4">
    <source>
        <dbReference type="SAM" id="MobiDB-lite"/>
    </source>
</evidence>
<dbReference type="AlphaFoldDB" id="A0A922SPG2"/>
<reference evidence="5" key="1">
    <citation type="journal article" date="2021" name="G3 (Bethesda)">
        <title>Genome and transcriptome analysis of the beet armyworm Spodoptera exigua reveals targets for pest control. .</title>
        <authorList>
            <person name="Simon S."/>
            <person name="Breeschoten T."/>
            <person name="Jansen H.J."/>
            <person name="Dirks R.P."/>
            <person name="Schranz M.E."/>
            <person name="Ros V.I.D."/>
        </authorList>
    </citation>
    <scope>NUCLEOTIDE SEQUENCE</scope>
    <source>
        <strain evidence="5">TB_SE_WUR_2020</strain>
    </source>
</reference>
<feature type="compositionally biased region" description="Basic and acidic residues" evidence="4">
    <location>
        <begin position="563"/>
        <end position="573"/>
    </location>
</feature>
<evidence type="ECO:0000256" key="3">
    <source>
        <dbReference type="ARBA" id="ARBA00023242"/>
    </source>
</evidence>
<feature type="region of interest" description="Disordered" evidence="4">
    <location>
        <begin position="76"/>
        <end position="98"/>
    </location>
</feature>
<feature type="compositionally biased region" description="Polar residues" evidence="4">
    <location>
        <begin position="384"/>
        <end position="399"/>
    </location>
</feature>
<proteinExistence type="predicted"/>
<evidence type="ECO:0000313" key="6">
    <source>
        <dbReference type="Proteomes" id="UP000814243"/>
    </source>
</evidence>
<sequence>MEHIWRNMKEQRVHQAGMTTMTWMKIHDGVAVQCHAYPFAGASLRDTIGRSYYEARGRYPDDFWRLKAGGGGSRNWLTRPNSCSQGRAPRADRSGQGSDVLEDWMADPSEDDLLFAPELPGGASCVYTQRVLQIASIVRSLSFHDENVQYLAKNTTLLRFLLLCANSWVGSLRQSGLDTLGNVSTELIIKDPATCLITRHVLSTIQAALVSQDRARVLAALELLNKLAQNELNEDALLKSLEAKAQSYGPRACILMRVVETVSGPSALQAQQPAQHAQHAQLAQHTPHAQTDQHDRSPQLHHTSQTPTKSEAGGTSASLAPVSTLQQSHLQQRTVQENEHFAQAWLRSAYEVLPASDNSACDANDLYRQYLACCTKLSRKGPQAQPTTSHPHLSQALESSPSNTTLIKHLLAHKVSPALQPQQKSAQNKMLADLLKKNLQPSTGKRRSNGPTQINAPTIQITETGQIVQVKSDPTPVIQINDSGLVAPGNQYFQIKNEQGQVIQIKNDQGQIIQLKSDQLQAPILQYKNEQGQLVQLKTEGQVQMKTEKEEPVPADHSYTEPPAKKTKVEEKAPPPQESVSKTAANLYAALAASALEDEEDLVQPPPLTVQQPYDASASAHIAGYSSLRCKSKLHLQQTIQVQQPMLQVQPMDVHRISLRRRLAKLSLQEKSISSQPTQYVQQPMQIIATPSNAQGGISYIAQNIPGNMMQKTIIIVQGPTGGGPLTLTVNNPGGLDEATLNSLITQATEAITQQQIIQVTFKSSS</sequence>
<feature type="compositionally biased region" description="Polar residues" evidence="4">
    <location>
        <begin position="300"/>
        <end position="318"/>
    </location>
</feature>
<name>A0A922SPG2_SPOEX</name>
<feature type="region of interest" description="Disordered" evidence="4">
    <location>
        <begin position="545"/>
        <end position="579"/>
    </location>
</feature>